<dbReference type="Proteomes" id="UP000306196">
    <property type="component" value="Unassembled WGS sequence"/>
</dbReference>
<protein>
    <submittedName>
        <fullName evidence="2">DUF1318 domain-containing protein</fullName>
    </submittedName>
</protein>
<gene>
    <name evidence="2" type="ORF">FEM03_12045</name>
</gene>
<dbReference type="EMBL" id="VAUV01000008">
    <property type="protein sequence ID" value="TLD70453.1"/>
    <property type="molecule type" value="Genomic_DNA"/>
</dbReference>
<comment type="caution">
    <text evidence="2">The sequence shown here is derived from an EMBL/GenBank/DDBJ whole genome shotgun (WGS) entry which is preliminary data.</text>
</comment>
<proteinExistence type="predicted"/>
<name>A0A5R8KDS5_9BACT</name>
<accession>A0A5R8KDS5</accession>
<evidence type="ECO:0000313" key="3">
    <source>
        <dbReference type="Proteomes" id="UP000306196"/>
    </source>
</evidence>
<dbReference type="OrthoDB" id="187561at2"/>
<feature type="region of interest" description="Disordered" evidence="1">
    <location>
        <begin position="163"/>
        <end position="187"/>
    </location>
</feature>
<evidence type="ECO:0000256" key="1">
    <source>
        <dbReference type="SAM" id="MobiDB-lite"/>
    </source>
</evidence>
<evidence type="ECO:0000313" key="2">
    <source>
        <dbReference type="EMBL" id="TLD70453.1"/>
    </source>
</evidence>
<organism evidence="2 3">
    <name type="scientific">Phragmitibacter flavus</name>
    <dbReference type="NCBI Taxonomy" id="2576071"/>
    <lineage>
        <taxon>Bacteria</taxon>
        <taxon>Pseudomonadati</taxon>
        <taxon>Verrucomicrobiota</taxon>
        <taxon>Verrucomicrobiia</taxon>
        <taxon>Verrucomicrobiales</taxon>
        <taxon>Verrucomicrobiaceae</taxon>
        <taxon>Phragmitibacter</taxon>
    </lineage>
</organism>
<reference evidence="2 3" key="1">
    <citation type="submission" date="2019-05" db="EMBL/GenBank/DDBJ databases">
        <title>Verrucobacter flavum gen. nov., sp. nov. a new member of the family Verrucomicrobiaceae.</title>
        <authorList>
            <person name="Szuroczki S."/>
            <person name="Abbaszade G."/>
            <person name="Szabo A."/>
            <person name="Felfoldi T."/>
            <person name="Schumann P."/>
            <person name="Boka K."/>
            <person name="Keki Z."/>
            <person name="Toumi M."/>
            <person name="Toth E."/>
        </authorList>
    </citation>
    <scope>NUCLEOTIDE SEQUENCE [LARGE SCALE GENOMIC DNA]</scope>
    <source>
        <strain evidence="2 3">MG-N-17</strain>
    </source>
</reference>
<keyword evidence="3" id="KW-1185">Reference proteome</keyword>
<sequence length="187" mass="20901">MTSHPALVSIGLGLMPGLFLASCSLPAISLSTPEPIKVDVTMRLDVYQYKGDEPSAPDAANVSYEEAVERQRNRMAEIQKLKDNRLVGEDHRGLLHLREKPAGDWGDYVERTVNAENEDRTLMMRREAKDSNRALHEVQDEQWKLRTDKAYEGEWIELPEATGNGFRWTQSQGPKLKKPAGADAGAG</sequence>
<dbReference type="InterPro" id="IPR008309">
    <property type="entry name" value="YdbL"/>
</dbReference>
<dbReference type="Pfam" id="PF07027">
    <property type="entry name" value="DUF1318"/>
    <property type="match status" value="1"/>
</dbReference>
<dbReference type="AlphaFoldDB" id="A0A5R8KDS5"/>